<keyword evidence="4" id="KW-1185">Reference proteome</keyword>
<reference evidence="3" key="1">
    <citation type="submission" date="2020-12" db="EMBL/GenBank/DDBJ databases">
        <title>Bacterial taxonomy.</title>
        <authorList>
            <person name="Pan X."/>
        </authorList>
    </citation>
    <scope>NUCLEOTIDE SEQUENCE</scope>
    <source>
        <strain evidence="3">M0105</strain>
    </source>
</reference>
<dbReference type="EMBL" id="JAEHHL010000004">
    <property type="protein sequence ID" value="MBK0399140.1"/>
    <property type="molecule type" value="Genomic_DNA"/>
</dbReference>
<proteinExistence type="predicted"/>
<keyword evidence="2" id="KW-0472">Membrane</keyword>
<protein>
    <submittedName>
        <fullName evidence="3">Uncharacterized protein</fullName>
    </submittedName>
</protein>
<sequence>MTGRRRPFQREGRPADPGLGVRKARDAALALPLIGMILTMPPVAQIFAIDAEIGGVPVVLGYVFGVWLLLVIGARATGKRILDTETLPEPRAQAGKDAGSDAEA</sequence>
<feature type="transmembrane region" description="Helical" evidence="2">
    <location>
        <begin position="27"/>
        <end position="47"/>
    </location>
</feature>
<feature type="transmembrane region" description="Helical" evidence="2">
    <location>
        <begin position="53"/>
        <end position="72"/>
    </location>
</feature>
<dbReference type="RefSeq" id="WP_200609124.1">
    <property type="nucleotide sequence ID" value="NZ_JAEHHL010000004.1"/>
</dbReference>
<comment type="caution">
    <text evidence="3">The sequence shown here is derived from an EMBL/GenBank/DDBJ whole genome shotgun (WGS) entry which is preliminary data.</text>
</comment>
<organism evidence="3 4">
    <name type="scientific">Thermohalobaculum xanthum</name>
    <dbReference type="NCBI Taxonomy" id="2753746"/>
    <lineage>
        <taxon>Bacteria</taxon>
        <taxon>Pseudomonadati</taxon>
        <taxon>Pseudomonadota</taxon>
        <taxon>Alphaproteobacteria</taxon>
        <taxon>Rhodobacterales</taxon>
        <taxon>Paracoccaceae</taxon>
        <taxon>Thermohalobaculum</taxon>
    </lineage>
</organism>
<evidence type="ECO:0000313" key="4">
    <source>
        <dbReference type="Proteomes" id="UP000655420"/>
    </source>
</evidence>
<keyword evidence="2" id="KW-1133">Transmembrane helix</keyword>
<gene>
    <name evidence="3" type="ORF">H0I76_08065</name>
</gene>
<evidence type="ECO:0000256" key="2">
    <source>
        <dbReference type="SAM" id="Phobius"/>
    </source>
</evidence>
<name>A0A8J7SGM4_9RHOB</name>
<dbReference type="AlphaFoldDB" id="A0A8J7SGM4"/>
<accession>A0A8J7SGM4</accession>
<feature type="region of interest" description="Disordered" evidence="1">
    <location>
        <begin position="83"/>
        <end position="104"/>
    </location>
</feature>
<evidence type="ECO:0000256" key="1">
    <source>
        <dbReference type="SAM" id="MobiDB-lite"/>
    </source>
</evidence>
<keyword evidence="2" id="KW-0812">Transmembrane</keyword>
<dbReference type="Proteomes" id="UP000655420">
    <property type="component" value="Unassembled WGS sequence"/>
</dbReference>
<evidence type="ECO:0000313" key="3">
    <source>
        <dbReference type="EMBL" id="MBK0399140.1"/>
    </source>
</evidence>
<feature type="region of interest" description="Disordered" evidence="1">
    <location>
        <begin position="1"/>
        <end position="20"/>
    </location>
</feature>